<evidence type="ECO:0000256" key="1">
    <source>
        <dbReference type="SAM" id="MobiDB-lite"/>
    </source>
</evidence>
<protein>
    <submittedName>
        <fullName evidence="2">Uncharacterized protein</fullName>
    </submittedName>
</protein>
<dbReference type="EMBL" id="JELW01000032">
    <property type="protein sequence ID" value="EXU97896.1"/>
    <property type="molecule type" value="Genomic_DNA"/>
</dbReference>
<accession>A0A014NAK4</accession>
<organism evidence="2 3">
    <name type="scientific">Metarhizium robertsii</name>
    <dbReference type="NCBI Taxonomy" id="568076"/>
    <lineage>
        <taxon>Eukaryota</taxon>
        <taxon>Fungi</taxon>
        <taxon>Dikarya</taxon>
        <taxon>Ascomycota</taxon>
        <taxon>Pezizomycotina</taxon>
        <taxon>Sordariomycetes</taxon>
        <taxon>Hypocreomycetidae</taxon>
        <taxon>Hypocreales</taxon>
        <taxon>Clavicipitaceae</taxon>
        <taxon>Metarhizium</taxon>
    </lineage>
</organism>
<sequence length="249" mass="28218">MPRPDQPGDIQKMRRAKSPSKLEEHKTHQYSRLHRFANRVTGENEKVDERAIVGKQLYLDVLRMSQGEQNQNATPDNLLQDAAKARDELQLLSQMHNDAQSRLENIDPATLERQPDDMTDFSWIDMTLRQLEAEIPPALRSSKAAQYKDDYIGSSKQVLSDAHQSLFSSDAMADMAVRDTLSQSDDASEQAEEELSEADKPGTSREEAVRPRNQPGDVSDQLPCDHEAREPRVSRKDEKRAIVLGKQRA</sequence>
<feature type="compositionally biased region" description="Acidic residues" evidence="1">
    <location>
        <begin position="186"/>
        <end position="196"/>
    </location>
</feature>
<proteinExistence type="predicted"/>
<evidence type="ECO:0000313" key="2">
    <source>
        <dbReference type="EMBL" id="EXU97896.1"/>
    </source>
</evidence>
<feature type="region of interest" description="Disordered" evidence="1">
    <location>
        <begin position="1"/>
        <end position="31"/>
    </location>
</feature>
<feature type="region of interest" description="Disordered" evidence="1">
    <location>
        <begin position="178"/>
        <end position="249"/>
    </location>
</feature>
<evidence type="ECO:0000313" key="3">
    <source>
        <dbReference type="Proteomes" id="UP000030151"/>
    </source>
</evidence>
<dbReference type="OrthoDB" id="4939929at2759"/>
<dbReference type="HOGENOM" id="CLU_1170883_0_0_1"/>
<feature type="compositionally biased region" description="Basic and acidic residues" evidence="1">
    <location>
        <begin position="197"/>
        <end position="210"/>
    </location>
</feature>
<name>A0A014NAK4_9HYPO</name>
<dbReference type="AlphaFoldDB" id="A0A014NAK4"/>
<feature type="compositionally biased region" description="Basic and acidic residues" evidence="1">
    <location>
        <begin position="223"/>
        <end position="241"/>
    </location>
</feature>
<gene>
    <name evidence="2" type="ORF">X797_009086</name>
</gene>
<comment type="caution">
    <text evidence="2">The sequence shown here is derived from an EMBL/GenBank/DDBJ whole genome shotgun (WGS) entry which is preliminary data.</text>
</comment>
<dbReference type="Proteomes" id="UP000030151">
    <property type="component" value="Unassembled WGS sequence"/>
</dbReference>
<reference evidence="2 3" key="1">
    <citation type="submission" date="2014-02" db="EMBL/GenBank/DDBJ databases">
        <title>The genome sequence of the entomopathogenic fungus Metarhizium robertsii ARSEF 2575.</title>
        <authorList>
            <person name="Giuliano Garisto Donzelli B."/>
            <person name="Roe B.A."/>
            <person name="Macmil S.L."/>
            <person name="Krasnoff S.B."/>
            <person name="Gibson D.M."/>
        </authorList>
    </citation>
    <scope>NUCLEOTIDE SEQUENCE [LARGE SCALE GENOMIC DNA]</scope>
    <source>
        <strain evidence="2 3">ARSEF 2575</strain>
    </source>
</reference>